<feature type="transmembrane region" description="Helical" evidence="1">
    <location>
        <begin position="134"/>
        <end position="155"/>
    </location>
</feature>
<feature type="transmembrane region" description="Helical" evidence="1">
    <location>
        <begin position="74"/>
        <end position="95"/>
    </location>
</feature>
<keyword evidence="1" id="KW-0812">Transmembrane</keyword>
<dbReference type="EMBL" id="PNQX01000001">
    <property type="protein sequence ID" value="PMQ20131.1"/>
    <property type="molecule type" value="Genomic_DNA"/>
</dbReference>
<dbReference type="GeneID" id="303186156"/>
<keyword evidence="1" id="KW-0472">Membrane</keyword>
<name>A0A2N7S1W3_9MICC</name>
<organism evidence="2 3">
    <name type="scientific">Glutamicibacter arilaitensis</name>
    <dbReference type="NCBI Taxonomy" id="256701"/>
    <lineage>
        <taxon>Bacteria</taxon>
        <taxon>Bacillati</taxon>
        <taxon>Actinomycetota</taxon>
        <taxon>Actinomycetes</taxon>
        <taxon>Micrococcales</taxon>
        <taxon>Micrococcaceae</taxon>
        <taxon>Glutamicibacter</taxon>
    </lineage>
</organism>
<feature type="transmembrane region" description="Helical" evidence="1">
    <location>
        <begin position="47"/>
        <end position="67"/>
    </location>
</feature>
<reference evidence="2 3" key="1">
    <citation type="journal article" date="2017" name="Elife">
        <title>Extensive horizontal gene transfer in cheese-associated bacteria.</title>
        <authorList>
            <person name="Bonham K.S."/>
            <person name="Wolfe B.E."/>
            <person name="Dutton R.J."/>
        </authorList>
    </citation>
    <scope>NUCLEOTIDE SEQUENCE [LARGE SCALE GENOMIC DNA]</scope>
    <source>
        <strain evidence="2 3">JB182</strain>
    </source>
</reference>
<proteinExistence type="predicted"/>
<evidence type="ECO:0000256" key="1">
    <source>
        <dbReference type="SAM" id="Phobius"/>
    </source>
</evidence>
<sequence>MVDEPPQKKWQPTVSHTPATRVAPGWLAASVCTWTAFAAHAHSAPTTLSLIAMVLITCISAAVAGILVGKKFSLWATSLVVLASQGLYHLSLSVMSHPRGDLSVMEHAQHTGRIVQLGQHITAQYADVHTESMFYAHVLAALVSIAVLTCGERLLKLLGSCLTLARVRRILHLIRILAPEPRRVPAYYPLRFQLKLAQLARLPERRGPPHFVLAA</sequence>
<accession>A0A2N7S1W3</accession>
<gene>
    <name evidence="2" type="ORF">CIK84_00415</name>
</gene>
<keyword evidence="1" id="KW-1133">Transmembrane helix</keyword>
<dbReference type="RefSeq" id="WP_013349905.1">
    <property type="nucleotide sequence ID" value="NZ_JABUYH010000016.1"/>
</dbReference>
<evidence type="ECO:0000313" key="3">
    <source>
        <dbReference type="Proteomes" id="UP000235739"/>
    </source>
</evidence>
<comment type="caution">
    <text evidence="2">The sequence shown here is derived from an EMBL/GenBank/DDBJ whole genome shotgun (WGS) entry which is preliminary data.</text>
</comment>
<dbReference type="Proteomes" id="UP000235739">
    <property type="component" value="Unassembled WGS sequence"/>
</dbReference>
<dbReference type="AlphaFoldDB" id="A0A2N7S1W3"/>
<protein>
    <submittedName>
        <fullName evidence="2">Uncharacterized protein</fullName>
    </submittedName>
</protein>
<evidence type="ECO:0000313" key="2">
    <source>
        <dbReference type="EMBL" id="PMQ20131.1"/>
    </source>
</evidence>